<evidence type="ECO:0000313" key="3">
    <source>
        <dbReference type="Proteomes" id="UP000239872"/>
    </source>
</evidence>
<dbReference type="Gene3D" id="1.10.760.10">
    <property type="entry name" value="Cytochrome c-like domain"/>
    <property type="match status" value="1"/>
</dbReference>
<dbReference type="Proteomes" id="UP000239872">
    <property type="component" value="Unassembled WGS sequence"/>
</dbReference>
<dbReference type="EMBL" id="PPSL01000005">
    <property type="protein sequence ID" value="PQJ09639.1"/>
    <property type="molecule type" value="Genomic_DNA"/>
</dbReference>
<protein>
    <recommendedName>
        <fullName evidence="4">Cytochrome c domain-containing protein</fullName>
    </recommendedName>
</protein>
<organism evidence="2 3">
    <name type="scientific">Flavipsychrobacter stenotrophus</name>
    <dbReference type="NCBI Taxonomy" id="2077091"/>
    <lineage>
        <taxon>Bacteria</taxon>
        <taxon>Pseudomonadati</taxon>
        <taxon>Bacteroidota</taxon>
        <taxon>Chitinophagia</taxon>
        <taxon>Chitinophagales</taxon>
        <taxon>Chitinophagaceae</taxon>
        <taxon>Flavipsychrobacter</taxon>
    </lineage>
</organism>
<dbReference type="GO" id="GO:0009055">
    <property type="term" value="F:electron transfer activity"/>
    <property type="evidence" value="ECO:0007669"/>
    <property type="project" value="InterPro"/>
</dbReference>
<keyword evidence="1" id="KW-0732">Signal</keyword>
<sequence>MFMKKTFVLIGMCLSTIIFTQCAKKATSTKTSATTVDEVAELTKKYSPSQMTEGKAVFVGSCQKCHQLYQPAKFTIKKWKKILPDMSHKAELNANQAGLVRAWVITNAKQS</sequence>
<dbReference type="AlphaFoldDB" id="A0A2S7SRV5"/>
<evidence type="ECO:0008006" key="4">
    <source>
        <dbReference type="Google" id="ProtNLM"/>
    </source>
</evidence>
<dbReference type="SUPFAM" id="SSF46626">
    <property type="entry name" value="Cytochrome c"/>
    <property type="match status" value="1"/>
</dbReference>
<feature type="signal peptide" evidence="1">
    <location>
        <begin position="1"/>
        <end position="23"/>
    </location>
</feature>
<reference evidence="2 3" key="1">
    <citation type="submission" date="2018-01" db="EMBL/GenBank/DDBJ databases">
        <title>A novel member of the phylum Bacteroidetes isolated from glacier ice.</title>
        <authorList>
            <person name="Liu Q."/>
            <person name="Xin Y.-H."/>
        </authorList>
    </citation>
    <scope>NUCLEOTIDE SEQUENCE [LARGE SCALE GENOMIC DNA]</scope>
    <source>
        <strain evidence="2 3">RB1R16</strain>
    </source>
</reference>
<keyword evidence="3" id="KW-1185">Reference proteome</keyword>
<accession>A0A2S7SRV5</accession>
<comment type="caution">
    <text evidence="2">The sequence shown here is derived from an EMBL/GenBank/DDBJ whole genome shotgun (WGS) entry which is preliminary data.</text>
</comment>
<gene>
    <name evidence="2" type="ORF">CJD36_017025</name>
</gene>
<dbReference type="GO" id="GO:0020037">
    <property type="term" value="F:heme binding"/>
    <property type="evidence" value="ECO:0007669"/>
    <property type="project" value="InterPro"/>
</dbReference>
<dbReference type="InterPro" id="IPR036909">
    <property type="entry name" value="Cyt_c-like_dom_sf"/>
</dbReference>
<dbReference type="InterPro" id="IPR018588">
    <property type="entry name" value="Dihaem_cytochrome-c"/>
</dbReference>
<evidence type="ECO:0000313" key="2">
    <source>
        <dbReference type="EMBL" id="PQJ09639.1"/>
    </source>
</evidence>
<dbReference type="Pfam" id="PF09626">
    <property type="entry name" value="DHC"/>
    <property type="match status" value="1"/>
</dbReference>
<name>A0A2S7SRV5_9BACT</name>
<evidence type="ECO:0000256" key="1">
    <source>
        <dbReference type="SAM" id="SignalP"/>
    </source>
</evidence>
<proteinExistence type="predicted"/>
<feature type="chain" id="PRO_5015497976" description="Cytochrome c domain-containing protein" evidence="1">
    <location>
        <begin position="24"/>
        <end position="111"/>
    </location>
</feature>